<reference evidence="1 2" key="1">
    <citation type="submission" date="2015-04" db="EMBL/GenBank/DDBJ databases">
        <authorList>
            <person name="Syromyatnikov M.Y."/>
            <person name="Popov V.N."/>
        </authorList>
    </citation>
    <scope>NUCLEOTIDE SEQUENCE [LARGE SCALE GENOMIC DNA]</scope>
</reference>
<accession>A0A1J1HVW6</accession>
<gene>
    <name evidence="1" type="ORF">CLUMA_CG004069</name>
</gene>
<sequence>MAYSYTFRIENFMQQRRFNFIRIAQNIFSKEQKLQDLHCSPQKTIFLTLHKIMVHKIKI</sequence>
<dbReference type="EMBL" id="CVRI01000018">
    <property type="protein sequence ID" value="CRK90289.1"/>
    <property type="molecule type" value="Genomic_DNA"/>
</dbReference>
<proteinExistence type="predicted"/>
<evidence type="ECO:0000313" key="2">
    <source>
        <dbReference type="Proteomes" id="UP000183832"/>
    </source>
</evidence>
<organism evidence="1 2">
    <name type="scientific">Clunio marinus</name>
    <dbReference type="NCBI Taxonomy" id="568069"/>
    <lineage>
        <taxon>Eukaryota</taxon>
        <taxon>Metazoa</taxon>
        <taxon>Ecdysozoa</taxon>
        <taxon>Arthropoda</taxon>
        <taxon>Hexapoda</taxon>
        <taxon>Insecta</taxon>
        <taxon>Pterygota</taxon>
        <taxon>Neoptera</taxon>
        <taxon>Endopterygota</taxon>
        <taxon>Diptera</taxon>
        <taxon>Nematocera</taxon>
        <taxon>Chironomoidea</taxon>
        <taxon>Chironomidae</taxon>
        <taxon>Clunio</taxon>
    </lineage>
</organism>
<protein>
    <submittedName>
        <fullName evidence="1">CLUMA_CG004069, isoform A</fullName>
    </submittedName>
</protein>
<name>A0A1J1HVW6_9DIPT</name>
<evidence type="ECO:0000313" key="1">
    <source>
        <dbReference type="EMBL" id="CRK90289.1"/>
    </source>
</evidence>
<dbReference type="Proteomes" id="UP000183832">
    <property type="component" value="Unassembled WGS sequence"/>
</dbReference>
<dbReference type="AlphaFoldDB" id="A0A1J1HVW6"/>
<keyword evidence="2" id="KW-1185">Reference proteome</keyword>